<evidence type="ECO:0000256" key="1">
    <source>
        <dbReference type="SAM" id="MobiDB-lite"/>
    </source>
</evidence>
<keyword evidence="3" id="KW-1185">Reference proteome</keyword>
<comment type="caution">
    <text evidence="2">The sequence shown here is derived from an EMBL/GenBank/DDBJ whole genome shotgun (WGS) entry which is preliminary data.</text>
</comment>
<evidence type="ECO:0000313" key="3">
    <source>
        <dbReference type="Proteomes" id="UP000236630"/>
    </source>
</evidence>
<sequence>MSYSWPLSSSGEEEGEMHRRKGDVVGTCKLGVVGETCTYRASWVVVGNGKPASVVGNGKLELEAEETYICTVSLVVVGNGKPELVAGETCICMVSLVVVGNDKPASVVGNDKLASV</sequence>
<name>A0A2H5N1Z6_CITUN</name>
<feature type="non-terminal residue" evidence="2">
    <location>
        <position position="116"/>
    </location>
</feature>
<dbReference type="Proteomes" id="UP000236630">
    <property type="component" value="Unassembled WGS sequence"/>
</dbReference>
<dbReference type="EMBL" id="BDQV01001618">
    <property type="protein sequence ID" value="GAY33821.1"/>
    <property type="molecule type" value="Genomic_DNA"/>
</dbReference>
<proteinExistence type="predicted"/>
<organism evidence="2 3">
    <name type="scientific">Citrus unshiu</name>
    <name type="common">Satsuma mandarin</name>
    <name type="synonym">Citrus nobilis var. unshiu</name>
    <dbReference type="NCBI Taxonomy" id="55188"/>
    <lineage>
        <taxon>Eukaryota</taxon>
        <taxon>Viridiplantae</taxon>
        <taxon>Streptophyta</taxon>
        <taxon>Embryophyta</taxon>
        <taxon>Tracheophyta</taxon>
        <taxon>Spermatophyta</taxon>
        <taxon>Magnoliopsida</taxon>
        <taxon>eudicotyledons</taxon>
        <taxon>Gunneridae</taxon>
        <taxon>Pentapetalae</taxon>
        <taxon>rosids</taxon>
        <taxon>malvids</taxon>
        <taxon>Sapindales</taxon>
        <taxon>Rutaceae</taxon>
        <taxon>Aurantioideae</taxon>
        <taxon>Citrus</taxon>
    </lineage>
</organism>
<feature type="region of interest" description="Disordered" evidence="1">
    <location>
        <begin position="1"/>
        <end position="20"/>
    </location>
</feature>
<evidence type="ECO:0000313" key="2">
    <source>
        <dbReference type="EMBL" id="GAY33821.1"/>
    </source>
</evidence>
<protein>
    <submittedName>
        <fullName evidence="2">Uncharacterized protein</fullName>
    </submittedName>
</protein>
<feature type="compositionally biased region" description="Polar residues" evidence="1">
    <location>
        <begin position="1"/>
        <end position="10"/>
    </location>
</feature>
<reference evidence="2 3" key="1">
    <citation type="journal article" date="2017" name="Front. Genet.">
        <title>Draft sequencing of the heterozygous diploid genome of Satsuma (Citrus unshiu Marc.) using a hybrid assembly approach.</title>
        <authorList>
            <person name="Shimizu T."/>
            <person name="Tanizawa Y."/>
            <person name="Mochizuki T."/>
            <person name="Nagasaki H."/>
            <person name="Yoshioka T."/>
            <person name="Toyoda A."/>
            <person name="Fujiyama A."/>
            <person name="Kaminuma E."/>
            <person name="Nakamura Y."/>
        </authorList>
    </citation>
    <scope>NUCLEOTIDE SEQUENCE [LARGE SCALE GENOMIC DNA]</scope>
    <source>
        <strain evidence="3">cv. Miyagawa wase</strain>
    </source>
</reference>
<accession>A0A2H5N1Z6</accession>
<gene>
    <name evidence="2" type="ORF">CUMW_276120</name>
</gene>
<dbReference type="AlphaFoldDB" id="A0A2H5N1Z6"/>